<feature type="transmembrane region" description="Helical" evidence="1">
    <location>
        <begin position="30"/>
        <end position="51"/>
    </location>
</feature>
<organism evidence="3 4">
    <name type="scientific">Saltatorellus ferox</name>
    <dbReference type="NCBI Taxonomy" id="2528018"/>
    <lineage>
        <taxon>Bacteria</taxon>
        <taxon>Pseudomonadati</taxon>
        <taxon>Planctomycetota</taxon>
        <taxon>Planctomycetia</taxon>
        <taxon>Planctomycetia incertae sedis</taxon>
        <taxon>Saltatorellus</taxon>
    </lineage>
</organism>
<evidence type="ECO:0000259" key="2">
    <source>
        <dbReference type="SMART" id="SM00014"/>
    </source>
</evidence>
<keyword evidence="1" id="KW-0812">Transmembrane</keyword>
<proteinExistence type="predicted"/>
<feature type="domain" description="Phosphatidic acid phosphatase type 2/haloperoxidase" evidence="2">
    <location>
        <begin position="121"/>
        <end position="234"/>
    </location>
</feature>
<dbReference type="Pfam" id="PF01569">
    <property type="entry name" value="PAP2"/>
    <property type="match status" value="1"/>
</dbReference>
<gene>
    <name evidence="3" type="ORF">Poly30_14760</name>
</gene>
<sequence>MKGRTVDSLTTHRLFRLAESYARKLRDWPLFPVALAALAIALGGMAVAEIAEEVFEGEFRVWDERILLALRSGTDGSDPIGPGWLEESVRDVTALGSTVVIGWTVLSAAIALLLVGNPRGAAYLVLTISTGTVLTFLLKHGIDRPRPDLVAAQAEVFTRSFPSGHAATSALAYLTLGALAATLLQRRRLKVYVLLLAAFAALCIGASRLYLGVHWPSDVLAGWVIGVSWAAASACLAVVLKQRQYL</sequence>
<feature type="transmembrane region" description="Helical" evidence="1">
    <location>
        <begin position="191"/>
        <end position="213"/>
    </location>
</feature>
<dbReference type="SMART" id="SM00014">
    <property type="entry name" value="acidPPc"/>
    <property type="match status" value="1"/>
</dbReference>
<dbReference type="CDD" id="cd03392">
    <property type="entry name" value="PAP2_like_2"/>
    <property type="match status" value="1"/>
</dbReference>
<dbReference type="Proteomes" id="UP000320390">
    <property type="component" value="Chromosome"/>
</dbReference>
<dbReference type="AlphaFoldDB" id="A0A518EPG4"/>
<evidence type="ECO:0000256" key="1">
    <source>
        <dbReference type="SAM" id="Phobius"/>
    </source>
</evidence>
<protein>
    <submittedName>
        <fullName evidence="3">Phosphatidylglycerophosphatase B</fullName>
    </submittedName>
</protein>
<dbReference type="SUPFAM" id="SSF48317">
    <property type="entry name" value="Acid phosphatase/Vanadium-dependent haloperoxidase"/>
    <property type="match status" value="1"/>
</dbReference>
<keyword evidence="1" id="KW-1133">Transmembrane helix</keyword>
<reference evidence="3 4" key="1">
    <citation type="submission" date="2019-02" db="EMBL/GenBank/DDBJ databases">
        <title>Deep-cultivation of Planctomycetes and their phenomic and genomic characterization uncovers novel biology.</title>
        <authorList>
            <person name="Wiegand S."/>
            <person name="Jogler M."/>
            <person name="Boedeker C."/>
            <person name="Pinto D."/>
            <person name="Vollmers J."/>
            <person name="Rivas-Marin E."/>
            <person name="Kohn T."/>
            <person name="Peeters S.H."/>
            <person name="Heuer A."/>
            <person name="Rast P."/>
            <person name="Oberbeckmann S."/>
            <person name="Bunk B."/>
            <person name="Jeske O."/>
            <person name="Meyerdierks A."/>
            <person name="Storesund J.E."/>
            <person name="Kallscheuer N."/>
            <person name="Luecker S."/>
            <person name="Lage O.M."/>
            <person name="Pohl T."/>
            <person name="Merkel B.J."/>
            <person name="Hornburger P."/>
            <person name="Mueller R.-W."/>
            <person name="Bruemmer F."/>
            <person name="Labrenz M."/>
            <person name="Spormann A.M."/>
            <person name="Op den Camp H."/>
            <person name="Overmann J."/>
            <person name="Amann R."/>
            <person name="Jetten M.S.M."/>
            <person name="Mascher T."/>
            <person name="Medema M.H."/>
            <person name="Devos D.P."/>
            <person name="Kaster A.-K."/>
            <person name="Ovreas L."/>
            <person name="Rohde M."/>
            <person name="Galperin M.Y."/>
            <person name="Jogler C."/>
        </authorList>
    </citation>
    <scope>NUCLEOTIDE SEQUENCE [LARGE SCALE GENOMIC DNA]</scope>
    <source>
        <strain evidence="3 4">Poly30</strain>
    </source>
</reference>
<dbReference type="Gene3D" id="1.20.144.10">
    <property type="entry name" value="Phosphatidic acid phosphatase type 2/haloperoxidase"/>
    <property type="match status" value="1"/>
</dbReference>
<keyword evidence="4" id="KW-1185">Reference proteome</keyword>
<evidence type="ECO:0000313" key="3">
    <source>
        <dbReference type="EMBL" id="QDV05973.1"/>
    </source>
</evidence>
<keyword evidence="1" id="KW-0472">Membrane</keyword>
<dbReference type="InterPro" id="IPR036938">
    <property type="entry name" value="PAP2/HPO_sf"/>
</dbReference>
<dbReference type="PANTHER" id="PTHR14969">
    <property type="entry name" value="SPHINGOSINE-1-PHOSPHATE PHOSPHOHYDROLASE"/>
    <property type="match status" value="1"/>
</dbReference>
<dbReference type="OrthoDB" id="9789113at2"/>
<feature type="transmembrane region" description="Helical" evidence="1">
    <location>
        <begin position="122"/>
        <end position="142"/>
    </location>
</feature>
<dbReference type="EMBL" id="CP036434">
    <property type="protein sequence ID" value="QDV05973.1"/>
    <property type="molecule type" value="Genomic_DNA"/>
</dbReference>
<feature type="transmembrane region" description="Helical" evidence="1">
    <location>
        <begin position="162"/>
        <end position="184"/>
    </location>
</feature>
<evidence type="ECO:0000313" key="4">
    <source>
        <dbReference type="Proteomes" id="UP000320390"/>
    </source>
</evidence>
<feature type="transmembrane region" description="Helical" evidence="1">
    <location>
        <begin position="94"/>
        <end position="115"/>
    </location>
</feature>
<dbReference type="PANTHER" id="PTHR14969:SF13">
    <property type="entry name" value="AT30094P"/>
    <property type="match status" value="1"/>
</dbReference>
<accession>A0A518EPG4</accession>
<name>A0A518EPG4_9BACT</name>
<feature type="transmembrane region" description="Helical" evidence="1">
    <location>
        <begin position="219"/>
        <end position="240"/>
    </location>
</feature>
<dbReference type="InterPro" id="IPR000326">
    <property type="entry name" value="PAP2/HPO"/>
</dbReference>
<dbReference type="RefSeq" id="WP_145195738.1">
    <property type="nucleotide sequence ID" value="NZ_CP036434.1"/>
</dbReference>